<dbReference type="PANTHER" id="PTHR30043">
    <property type="entry name" value="PHOSPHONATES TRANSPORT SYSTEM PERMEASE PROTEIN"/>
    <property type="match status" value="1"/>
</dbReference>
<dbReference type="InterPro" id="IPR008773">
    <property type="entry name" value="PhnI"/>
</dbReference>
<dbReference type="Proteomes" id="UP000593802">
    <property type="component" value="Chromosome"/>
</dbReference>
<dbReference type="PANTHER" id="PTHR30043:SF1">
    <property type="entry name" value="ABC TRANSPORT SYSTEM PERMEASE PROTEIN P69"/>
    <property type="match status" value="1"/>
</dbReference>
<dbReference type="Pfam" id="PF05861">
    <property type="entry name" value="PhnI"/>
    <property type="match status" value="1"/>
</dbReference>
<keyword evidence="4" id="KW-0812">Transmembrane</keyword>
<keyword evidence="8" id="KW-1185">Reference proteome</keyword>
<evidence type="ECO:0000256" key="3">
    <source>
        <dbReference type="ARBA" id="ARBA00022475"/>
    </source>
</evidence>
<keyword evidence="6" id="KW-0472">Membrane</keyword>
<evidence type="ECO:0000256" key="4">
    <source>
        <dbReference type="ARBA" id="ARBA00022692"/>
    </source>
</evidence>
<evidence type="ECO:0000256" key="1">
    <source>
        <dbReference type="ARBA" id="ARBA00004651"/>
    </source>
</evidence>
<accession>A0A7I8D634</accession>
<keyword evidence="2" id="KW-0813">Transport</keyword>
<evidence type="ECO:0000256" key="5">
    <source>
        <dbReference type="ARBA" id="ARBA00022989"/>
    </source>
</evidence>
<dbReference type="AlphaFoldDB" id="A0A7I8D634"/>
<dbReference type="GO" id="GO:0019634">
    <property type="term" value="P:organic phosphonate metabolic process"/>
    <property type="evidence" value="ECO:0007669"/>
    <property type="project" value="InterPro"/>
</dbReference>
<keyword evidence="3" id="KW-1003">Cell membrane</keyword>
<protein>
    <submittedName>
        <fullName evidence="7">Uncharacterized protein</fullName>
    </submittedName>
</protein>
<dbReference type="GO" id="GO:0005886">
    <property type="term" value="C:plasma membrane"/>
    <property type="evidence" value="ECO:0007669"/>
    <property type="project" value="UniProtKB-SubCell"/>
</dbReference>
<evidence type="ECO:0000256" key="2">
    <source>
        <dbReference type="ARBA" id="ARBA00022448"/>
    </source>
</evidence>
<dbReference type="KEGG" id="eff:skT53_05400"/>
<dbReference type="RefSeq" id="WP_200759665.1">
    <property type="nucleotide sequence ID" value="NZ_AP023366.1"/>
</dbReference>
<comment type="subcellular location">
    <subcellularLocation>
        <location evidence="1">Cell membrane</location>
        <topology evidence="1">Multi-pass membrane protein</topology>
    </subcellularLocation>
</comment>
<evidence type="ECO:0000313" key="8">
    <source>
        <dbReference type="Proteomes" id="UP000593802"/>
    </source>
</evidence>
<evidence type="ECO:0000313" key="7">
    <source>
        <dbReference type="EMBL" id="BCJ85555.1"/>
    </source>
</evidence>
<dbReference type="EMBL" id="AP023366">
    <property type="protein sequence ID" value="BCJ85555.1"/>
    <property type="molecule type" value="Genomic_DNA"/>
</dbReference>
<sequence>MSDFTGRMFPMDFTGTQRYLVAMYETVQIALLETVLGILLSMPLGLSAARNITPHPVFYVVSRFLLNAFRAINRRKIRVVRRISTAFKNIPGGQYLGPTRDYTKRLLKFELADETEQHVRAFTEQYLSEVKTEPDQPIPDFPKVVELLRSEGLLEDRDKGNANQDSIDDITRHSIQFPASCAMRLQSLARGETGAMMALLIIDGIEASGFVSHWKLPHYVDFQAESIWVRSIQKRGQMKNEHLQLWVS</sequence>
<dbReference type="SUPFAM" id="SSF161098">
    <property type="entry name" value="MetI-like"/>
    <property type="match status" value="1"/>
</dbReference>
<proteinExistence type="predicted"/>
<gene>
    <name evidence="7" type="ORF">skT53_05400</name>
</gene>
<reference evidence="7 8" key="1">
    <citation type="submission" date="2020-08" db="EMBL/GenBank/DDBJ databases">
        <title>Complete Genome Sequence of Effusibacillus dendaii Strain skT53, Isolated from Farmland soil.</title>
        <authorList>
            <person name="Konishi T."/>
            <person name="Kawasaki H."/>
        </authorList>
    </citation>
    <scope>NUCLEOTIDE SEQUENCE [LARGE SCALE GENOMIC DNA]</scope>
    <source>
        <strain evidence="8">skT53</strain>
    </source>
</reference>
<name>A0A7I8D634_9BACL</name>
<evidence type="ECO:0000256" key="6">
    <source>
        <dbReference type="ARBA" id="ARBA00023136"/>
    </source>
</evidence>
<dbReference type="InterPro" id="IPR035906">
    <property type="entry name" value="MetI-like_sf"/>
</dbReference>
<organism evidence="7 8">
    <name type="scientific">Effusibacillus dendaii</name>
    <dbReference type="NCBI Taxonomy" id="2743772"/>
    <lineage>
        <taxon>Bacteria</taxon>
        <taxon>Bacillati</taxon>
        <taxon>Bacillota</taxon>
        <taxon>Bacilli</taxon>
        <taxon>Bacillales</taxon>
        <taxon>Alicyclobacillaceae</taxon>
        <taxon>Effusibacillus</taxon>
    </lineage>
</organism>
<keyword evidence="5" id="KW-1133">Transmembrane helix</keyword>